<dbReference type="VEuPathDB" id="FungiDB:CCM_02123"/>
<dbReference type="Proteomes" id="UP000001610">
    <property type="component" value="Unassembled WGS sequence"/>
</dbReference>
<dbReference type="Pfam" id="PF01370">
    <property type="entry name" value="Epimerase"/>
    <property type="match status" value="1"/>
</dbReference>
<evidence type="ECO:0000256" key="1">
    <source>
        <dbReference type="ARBA" id="ARBA00007637"/>
    </source>
</evidence>
<dbReference type="HOGENOM" id="CLU_054225_0_0_1"/>
<dbReference type="InterPro" id="IPR001509">
    <property type="entry name" value="Epimerase_deHydtase"/>
</dbReference>
<gene>
    <name evidence="3" type="ORF">CCM_02123</name>
</gene>
<evidence type="ECO:0000313" key="3">
    <source>
        <dbReference type="EMBL" id="EGX93853.1"/>
    </source>
</evidence>
<protein>
    <submittedName>
        <fullName evidence="3">Oxidoreductase</fullName>
    </submittedName>
</protein>
<dbReference type="InParanoid" id="G3JCP1"/>
<dbReference type="SUPFAM" id="SSF51735">
    <property type="entry name" value="NAD(P)-binding Rossmann-fold domains"/>
    <property type="match status" value="1"/>
</dbReference>
<dbReference type="CDD" id="cd08946">
    <property type="entry name" value="SDR_e"/>
    <property type="match status" value="1"/>
</dbReference>
<name>G3JCP1_CORMM</name>
<comment type="similarity">
    <text evidence="1">Belongs to the NAD(P)-dependent epimerase/dehydratase family.</text>
</comment>
<reference evidence="3 4" key="1">
    <citation type="journal article" date="2011" name="Genome Biol.">
        <title>Genome sequence of the insect pathogenic fungus Cordyceps militaris, a valued traditional Chinese medicine.</title>
        <authorList>
            <person name="Zheng P."/>
            <person name="Xia Y."/>
            <person name="Xiao G."/>
            <person name="Xiong C."/>
            <person name="Hu X."/>
            <person name="Zhang S."/>
            <person name="Zheng H."/>
            <person name="Huang Y."/>
            <person name="Zhou Y."/>
            <person name="Wang S."/>
            <person name="Zhao G.P."/>
            <person name="Liu X."/>
            <person name="St Leger R.J."/>
            <person name="Wang C."/>
        </authorList>
    </citation>
    <scope>NUCLEOTIDE SEQUENCE [LARGE SCALE GENOMIC DNA]</scope>
    <source>
        <strain evidence="3 4">CM01</strain>
    </source>
</reference>
<organism evidence="3 4">
    <name type="scientific">Cordyceps militaris (strain CM01)</name>
    <name type="common">Caterpillar fungus</name>
    <dbReference type="NCBI Taxonomy" id="983644"/>
    <lineage>
        <taxon>Eukaryota</taxon>
        <taxon>Fungi</taxon>
        <taxon>Dikarya</taxon>
        <taxon>Ascomycota</taxon>
        <taxon>Pezizomycotina</taxon>
        <taxon>Sordariomycetes</taxon>
        <taxon>Hypocreomycetidae</taxon>
        <taxon>Hypocreales</taxon>
        <taxon>Cordycipitaceae</taxon>
        <taxon>Cordyceps</taxon>
    </lineage>
</organism>
<dbReference type="RefSeq" id="XP_006667339.1">
    <property type="nucleotide sequence ID" value="XM_006667276.1"/>
</dbReference>
<evidence type="ECO:0000313" key="4">
    <source>
        <dbReference type="Proteomes" id="UP000001610"/>
    </source>
</evidence>
<dbReference type="OrthoDB" id="202470at2759"/>
<keyword evidence="4" id="KW-1185">Reference proteome</keyword>
<dbReference type="InterPro" id="IPR036291">
    <property type="entry name" value="NAD(P)-bd_dom_sf"/>
</dbReference>
<dbReference type="EMBL" id="JH126400">
    <property type="protein sequence ID" value="EGX93853.1"/>
    <property type="molecule type" value="Genomic_DNA"/>
</dbReference>
<dbReference type="Gene3D" id="3.40.50.720">
    <property type="entry name" value="NAD(P)-binding Rossmann-like Domain"/>
    <property type="match status" value="1"/>
</dbReference>
<dbReference type="OMA" id="DRVYVNE"/>
<sequence>MDSSYNVLVTGAAGHLGTALMLALPEHGFTPFGIDLLASPATTAVGSITDRAFIRGLLQGSRIAHIIHAAALHKPHVGSHTKAQFIDTNITGTLVLLEAAAEVLGRQQLESFLFLSTTSAFGSALAPAAGQPAAWIDEAVVPRPKNIYGVTKVAAEDLCWLVHTQAALPILVLRTSRFFPEPDDDAHRRAALADANLKLLELAHRRVDLDDVVAACVCGMARARALGWGRYVISAPPPFARDEATLAGLDGDAAAVIRRVVPAVEAVFAARGWGYLPRIDRVYDSAKAVRELGWRPRYTFADAVAMVREDRAWQSALTTRVGSKGYHAESTGVYTQR</sequence>
<evidence type="ECO:0000259" key="2">
    <source>
        <dbReference type="Pfam" id="PF01370"/>
    </source>
</evidence>
<dbReference type="GeneID" id="18164151"/>
<dbReference type="AlphaFoldDB" id="G3JCP1"/>
<dbReference type="KEGG" id="cmt:CCM_02123"/>
<dbReference type="eggNOG" id="KOG0747">
    <property type="taxonomic scope" value="Eukaryota"/>
</dbReference>
<dbReference type="PANTHER" id="PTHR43000">
    <property type="entry name" value="DTDP-D-GLUCOSE 4,6-DEHYDRATASE-RELATED"/>
    <property type="match status" value="1"/>
</dbReference>
<feature type="domain" description="NAD-dependent epimerase/dehydratase" evidence="2">
    <location>
        <begin position="7"/>
        <end position="189"/>
    </location>
</feature>
<proteinExistence type="inferred from homology"/>
<dbReference type="STRING" id="983644.G3JCP1"/>
<accession>G3JCP1</accession>